<proteinExistence type="inferred from homology"/>
<reference evidence="11" key="1">
    <citation type="submission" date="2016-11" db="EMBL/GenBank/DDBJ databases">
        <authorList>
            <person name="Varghese N."/>
            <person name="Submissions S."/>
        </authorList>
    </citation>
    <scope>NUCLEOTIDE SEQUENCE [LARGE SCALE GENOMIC DNA]</scope>
    <source>
        <strain evidence="11">DSM 26898</strain>
    </source>
</reference>
<dbReference type="PROSITE" id="PS51826">
    <property type="entry name" value="PSBD"/>
    <property type="match status" value="1"/>
</dbReference>
<dbReference type="Pfam" id="PF00198">
    <property type="entry name" value="2-oxoacid_dh"/>
    <property type="match status" value="1"/>
</dbReference>
<keyword evidence="5 6" id="KW-0012">Acyltransferase</keyword>
<dbReference type="EC" id="2.3.1.-" evidence="6"/>
<dbReference type="Gene3D" id="4.10.320.10">
    <property type="entry name" value="E3-binding domain"/>
    <property type="match status" value="1"/>
</dbReference>
<dbReference type="Gene3D" id="3.30.559.10">
    <property type="entry name" value="Chloramphenicol acetyltransferase-like domain"/>
    <property type="match status" value="1"/>
</dbReference>
<evidence type="ECO:0000256" key="6">
    <source>
        <dbReference type="RuleBase" id="RU003423"/>
    </source>
</evidence>
<feature type="region of interest" description="Disordered" evidence="7">
    <location>
        <begin position="204"/>
        <end position="248"/>
    </location>
</feature>
<organism evidence="10 11">
    <name type="scientific">Chryseobacterium takakiae</name>
    <dbReference type="NCBI Taxonomy" id="1302685"/>
    <lineage>
        <taxon>Bacteria</taxon>
        <taxon>Pseudomonadati</taxon>
        <taxon>Bacteroidota</taxon>
        <taxon>Flavobacteriia</taxon>
        <taxon>Flavobacteriales</taxon>
        <taxon>Weeksellaceae</taxon>
        <taxon>Chryseobacterium group</taxon>
        <taxon>Chryseobacterium</taxon>
    </lineage>
</organism>
<evidence type="ECO:0000313" key="10">
    <source>
        <dbReference type="EMBL" id="SHE36889.1"/>
    </source>
</evidence>
<dbReference type="InterPro" id="IPR011053">
    <property type="entry name" value="Single_hybrid_motif"/>
</dbReference>
<evidence type="ECO:0000256" key="1">
    <source>
        <dbReference type="ARBA" id="ARBA00001938"/>
    </source>
</evidence>
<evidence type="ECO:0000313" key="11">
    <source>
        <dbReference type="Proteomes" id="UP000184236"/>
    </source>
</evidence>
<dbReference type="GO" id="GO:0045254">
    <property type="term" value="C:pyruvate dehydrogenase complex"/>
    <property type="evidence" value="ECO:0007669"/>
    <property type="project" value="InterPro"/>
</dbReference>
<keyword evidence="10" id="KW-0670">Pyruvate</keyword>
<evidence type="ECO:0000256" key="5">
    <source>
        <dbReference type="ARBA" id="ARBA00023315"/>
    </source>
</evidence>
<dbReference type="OrthoDB" id="9805770at2"/>
<feature type="domain" description="Lipoyl-binding" evidence="8">
    <location>
        <begin position="126"/>
        <end position="201"/>
    </location>
</feature>
<name>A0A1M4SXK2_9FLAO</name>
<comment type="similarity">
    <text evidence="2 6">Belongs to the 2-oxoacid dehydrogenase family.</text>
</comment>
<dbReference type="InterPro" id="IPR004167">
    <property type="entry name" value="PSBD"/>
</dbReference>
<keyword evidence="11" id="KW-1185">Reference proteome</keyword>
<dbReference type="SUPFAM" id="SSF52777">
    <property type="entry name" value="CoA-dependent acyltransferases"/>
    <property type="match status" value="1"/>
</dbReference>
<evidence type="ECO:0000256" key="2">
    <source>
        <dbReference type="ARBA" id="ARBA00007317"/>
    </source>
</evidence>
<dbReference type="AlphaFoldDB" id="A0A1M4SXK2"/>
<dbReference type="Pfam" id="PF00364">
    <property type="entry name" value="Biotin_lipoyl"/>
    <property type="match status" value="2"/>
</dbReference>
<keyword evidence="4 6" id="KW-0450">Lipoyl</keyword>
<evidence type="ECO:0000256" key="4">
    <source>
        <dbReference type="ARBA" id="ARBA00022823"/>
    </source>
</evidence>
<evidence type="ECO:0000256" key="7">
    <source>
        <dbReference type="SAM" id="MobiDB-lite"/>
    </source>
</evidence>
<dbReference type="InterPro" id="IPR000089">
    <property type="entry name" value="Biotin_lipoyl"/>
</dbReference>
<dbReference type="PANTHER" id="PTHR23151">
    <property type="entry name" value="DIHYDROLIPOAMIDE ACETYL/SUCCINYL-TRANSFERASE-RELATED"/>
    <property type="match status" value="1"/>
</dbReference>
<gene>
    <name evidence="10" type="ORF">SAMN05444408_10194</name>
</gene>
<dbReference type="InterPro" id="IPR001078">
    <property type="entry name" value="2-oxoacid_DH_actylTfrase"/>
</dbReference>
<dbReference type="PROSITE" id="PS00189">
    <property type="entry name" value="LIPOYL"/>
    <property type="match status" value="2"/>
</dbReference>
<dbReference type="EMBL" id="FQVO01000001">
    <property type="protein sequence ID" value="SHE36889.1"/>
    <property type="molecule type" value="Genomic_DNA"/>
</dbReference>
<dbReference type="STRING" id="1302685.SAMN05444408_10194"/>
<evidence type="ECO:0000256" key="3">
    <source>
        <dbReference type="ARBA" id="ARBA00022679"/>
    </source>
</evidence>
<dbReference type="Pfam" id="PF02817">
    <property type="entry name" value="E3_binding"/>
    <property type="match status" value="1"/>
</dbReference>
<dbReference type="FunFam" id="3.30.559.10:FF:000007">
    <property type="entry name" value="Dihydrolipoamide acetyltransferase component of pyruvate dehydrogenase complex"/>
    <property type="match status" value="1"/>
</dbReference>
<dbReference type="PROSITE" id="PS50968">
    <property type="entry name" value="BIOTINYL_LIPOYL"/>
    <property type="match status" value="2"/>
</dbReference>
<evidence type="ECO:0000259" key="9">
    <source>
        <dbReference type="PROSITE" id="PS51826"/>
    </source>
</evidence>
<feature type="domain" description="Peripheral subunit-binding (PSBD)" evidence="9">
    <location>
        <begin position="249"/>
        <end position="286"/>
    </location>
</feature>
<dbReference type="GO" id="GO:0016746">
    <property type="term" value="F:acyltransferase activity"/>
    <property type="evidence" value="ECO:0007669"/>
    <property type="project" value="UniProtKB-KW"/>
</dbReference>
<dbReference type="GO" id="GO:0006086">
    <property type="term" value="P:pyruvate decarboxylation to acetyl-CoA"/>
    <property type="evidence" value="ECO:0007669"/>
    <property type="project" value="InterPro"/>
</dbReference>
<feature type="compositionally biased region" description="Basic and acidic residues" evidence="7">
    <location>
        <begin position="93"/>
        <end position="109"/>
    </location>
</feature>
<accession>A0A1M4SXK2</accession>
<keyword evidence="3 6" id="KW-0808">Transferase</keyword>
<dbReference type="PANTHER" id="PTHR23151:SF90">
    <property type="entry name" value="DIHYDROLIPOYLLYSINE-RESIDUE ACETYLTRANSFERASE COMPONENT OF PYRUVATE DEHYDROGENASE COMPLEX, MITOCHONDRIAL-RELATED"/>
    <property type="match status" value="1"/>
</dbReference>
<feature type="compositionally biased region" description="Basic and acidic residues" evidence="7">
    <location>
        <begin position="222"/>
        <end position="236"/>
    </location>
</feature>
<dbReference type="InterPro" id="IPR003016">
    <property type="entry name" value="2-oxoA_DH_lipoyl-BS"/>
</dbReference>
<dbReference type="RefSeq" id="WP_072882557.1">
    <property type="nucleotide sequence ID" value="NZ_FQVO01000001.1"/>
</dbReference>
<feature type="region of interest" description="Disordered" evidence="7">
    <location>
        <begin position="83"/>
        <end position="112"/>
    </location>
</feature>
<dbReference type="Gene3D" id="2.40.50.100">
    <property type="match status" value="2"/>
</dbReference>
<protein>
    <recommendedName>
        <fullName evidence="6">Dihydrolipoamide acetyltransferase component of pyruvate dehydrogenase complex</fullName>
        <ecNumber evidence="6">2.3.1.-</ecNumber>
    </recommendedName>
</protein>
<dbReference type="InterPro" id="IPR036625">
    <property type="entry name" value="E3-bd_dom_sf"/>
</dbReference>
<sequence length="538" mass="56931">MAEVITMPRLSDTMTEGKVAKWHKKVGDKVKEGDILAEIETDKAVQDFESEVEGTLLYVGVEEGGAAAVDSVLAIIGNDGEDISGLTGGEAPKSNDSEEKKTDEDHKTENNATSIEQADAEIPAGVEVITMPRLSDTMTEGKVAKWHKNVGDTVKEGDLLAEIETDKAVQDFESEFNGVLLKQGVEEGGAAPVDSVLAIIGPEGTDVSGVGAPKATSSSSEKPAEQKAESQSEEKAAPAANSSSSDRVAISPLAKKMAQDKGVDINSIQGSGENGRIVKKDIENYQPSAAKPAASAPAASPAAAQVALSFVQGEDTETPNSQVRNVIAKRLSESKFTAPHYYLMVEINMDKAIEARKEINALPDTKISFNDMIIKATAVALRKHPQVNSSWAGDKIIHRGNINVGVAVAIPDGLVVPVLKNTDQMNYTQISAAVKDMAARAKNKGLKANEMEGSTFSISNLGMFGIETFTSIINQPNSAILSVGAIIEKPVVKNGQIVVGNIMKLSLACDHRVVDGATGAQFLQTLKTYLENPLTLLL</sequence>
<dbReference type="Proteomes" id="UP000184236">
    <property type="component" value="Unassembled WGS sequence"/>
</dbReference>
<dbReference type="SUPFAM" id="SSF51230">
    <property type="entry name" value="Single hybrid motif"/>
    <property type="match status" value="2"/>
</dbReference>
<evidence type="ECO:0000259" key="8">
    <source>
        <dbReference type="PROSITE" id="PS50968"/>
    </source>
</evidence>
<feature type="domain" description="Lipoyl-binding" evidence="8">
    <location>
        <begin position="2"/>
        <end position="77"/>
    </location>
</feature>
<dbReference type="InterPro" id="IPR023213">
    <property type="entry name" value="CAT-like_dom_sf"/>
</dbReference>
<dbReference type="InterPro" id="IPR045257">
    <property type="entry name" value="E2/Pdx1"/>
</dbReference>
<dbReference type="CDD" id="cd06849">
    <property type="entry name" value="lipoyl_domain"/>
    <property type="match status" value="2"/>
</dbReference>
<dbReference type="SUPFAM" id="SSF47005">
    <property type="entry name" value="Peripheral subunit-binding domain of 2-oxo acid dehydrogenase complex"/>
    <property type="match status" value="1"/>
</dbReference>
<comment type="cofactor">
    <cofactor evidence="1 6">
        <name>(R)-lipoate</name>
        <dbReference type="ChEBI" id="CHEBI:83088"/>
    </cofactor>
</comment>